<evidence type="ECO:0000256" key="2">
    <source>
        <dbReference type="ARBA" id="ARBA00004574"/>
    </source>
</evidence>
<sequence>MLTGGRTPFTDEDDKYLVKYIATYSPGIAGRCGNKLYQDLVEDVNKQWSWSKRHTWQSWRERYKKNQDRFNHRIRLYQKKKNLPQEHHTVSRSCKPKTGPMTPAAEEADDNEEVRQRKRKRVSEAGNGLDKRPKHDQAPSVTRPVQKRANAQAGAVAGPSKHRQSALSSGQAPSSKTGITINQAAKRAPNSGPAPADDTNTEEEDEVAPVHSDDYCGEIFADQEPDDDESVVNAMLTDGMDEEIHHLPEPPNSPHEDHELVYPDLKTLPSPNLTTRELYLPGQHDSAHSRPPSPAEVPIKSKRRPFLIHPSQEPTPPVSGADDSTLTIDAPASAKKPVIRPLLLKDPLITNPTNKNQSKSIKLRRQNIDDDPFETPPLTPIRSQPAAKPKRPPILVQGGFRTAFNSRPTGAGSDSDSAVEIVETKKTWPPQRNKGVTSPLKTLVKPKNDTGPVQRVDKGKGNGPKIAAAPLTSAKPTNRLKGTEAVVDRLVEGGVDESHAMAVDDEQADGPALLDKGVEGKTCFSPIQLAANGQSNKRNGKSRTEIESEECPSKVTKVNVTVNAEQGQTSMVPDPPPRRRQPVQVNAVATSSKVTLAYLPKNSSPQLPYDSASMSVESLSPKPVQQRLVQSSVSPPSMAQISSVQKMKNYQPLISHEAGLGTSSTGSTIPQSRPLVLSRTFSAGIPSTPDKANSVTLVEKVEPERMPFEDEMPLPAFTSTPLNNAKSHKVDLRRMAARPSLVHRPHHKPSEKRSPRMDLREVALRRRTSLFQSASSRASSRSPTPSNMSRRQSRRSVSIAESLPPEELEVVFEFGVRGALEKMAADLGFAYKPVRLIFEQTKSFSKTLVVLHRIMEAGNKVGNETLAELALEEDDEEEEANQSHILDGLSVDTHHKPEAKRPSLHVKPDLDDDQISEYSPPTKSRAGHFSRLVKQGREDEALSRERRRSGPLLRNSLPPTQPPTPSPPRTLHPKAQPGDLTSDTGKLSKEEMHDLFGGPLSQSTVEDSQSQIQPEPNVQELKAEFKRLATIVKAHDTTALEELEQKLDPDVLRAWTIELILEQTALPLKSSQ</sequence>
<feature type="region of interest" description="Disordered" evidence="7">
    <location>
        <begin position="737"/>
        <end position="800"/>
    </location>
</feature>
<dbReference type="AlphaFoldDB" id="A0A0C9XPZ5"/>
<dbReference type="InterPro" id="IPR039595">
    <property type="entry name" value="TE2IP/Rap1"/>
</dbReference>
<keyword evidence="10" id="KW-1185">Reference proteome</keyword>
<dbReference type="GO" id="GO:0070187">
    <property type="term" value="C:shelterin complex"/>
    <property type="evidence" value="ECO:0007669"/>
    <property type="project" value="TreeGrafter"/>
</dbReference>
<comment type="similarity">
    <text evidence="3">Belongs to the RAP1 family.</text>
</comment>
<feature type="region of interest" description="Disordered" evidence="7">
    <location>
        <begin position="368"/>
        <end position="392"/>
    </location>
</feature>
<evidence type="ECO:0000259" key="8">
    <source>
        <dbReference type="Pfam" id="PF08914"/>
    </source>
</evidence>
<feature type="domain" description="TERF2-interacting telomeric protein 1 Myb" evidence="8">
    <location>
        <begin position="9"/>
        <end position="66"/>
    </location>
</feature>
<feature type="region of interest" description="Disordered" evidence="7">
    <location>
        <begin position="532"/>
        <end position="551"/>
    </location>
</feature>
<evidence type="ECO:0000313" key="9">
    <source>
        <dbReference type="EMBL" id="KIJ98027.1"/>
    </source>
</evidence>
<evidence type="ECO:0000256" key="3">
    <source>
        <dbReference type="ARBA" id="ARBA00010467"/>
    </source>
</evidence>
<feature type="compositionally biased region" description="Basic and acidic residues" evidence="7">
    <location>
        <begin position="751"/>
        <end position="764"/>
    </location>
</feature>
<keyword evidence="5" id="KW-0779">Telomere</keyword>
<dbReference type="GO" id="GO:0042162">
    <property type="term" value="F:telomeric DNA binding"/>
    <property type="evidence" value="ECO:0007669"/>
    <property type="project" value="TreeGrafter"/>
</dbReference>
<dbReference type="InterPro" id="IPR015010">
    <property type="entry name" value="TERF2IP_Myb"/>
</dbReference>
<dbReference type="PANTHER" id="PTHR16466">
    <property type="entry name" value="TELOMERE REPEAT-BINDING FACTOR 2-INTERACTING PROTEIN 1"/>
    <property type="match status" value="1"/>
</dbReference>
<dbReference type="EMBL" id="KN838678">
    <property type="protein sequence ID" value="KIJ98027.1"/>
    <property type="molecule type" value="Genomic_DNA"/>
</dbReference>
<name>A0A0C9XPZ5_9AGAR</name>
<keyword evidence="6" id="KW-0539">Nucleus</keyword>
<feature type="compositionally biased region" description="Basic and acidic residues" evidence="7">
    <location>
        <begin position="892"/>
        <end position="909"/>
    </location>
</feature>
<dbReference type="InterPro" id="IPR009057">
    <property type="entry name" value="Homeodomain-like_sf"/>
</dbReference>
<gene>
    <name evidence="9" type="ORF">K443DRAFT_681078</name>
</gene>
<dbReference type="Proteomes" id="UP000054477">
    <property type="component" value="Unassembled WGS sequence"/>
</dbReference>
<evidence type="ECO:0000313" key="10">
    <source>
        <dbReference type="Proteomes" id="UP000054477"/>
    </source>
</evidence>
<feature type="compositionally biased region" description="Polar residues" evidence="7">
    <location>
        <begin position="165"/>
        <end position="183"/>
    </location>
</feature>
<dbReference type="PANTHER" id="PTHR16466:SF6">
    <property type="entry name" value="TELOMERIC REPEAT-BINDING FACTOR 2-INTERACTING PROTEIN 1"/>
    <property type="match status" value="1"/>
</dbReference>
<dbReference type="SUPFAM" id="SSF46689">
    <property type="entry name" value="Homeodomain-like"/>
    <property type="match status" value="1"/>
</dbReference>
<dbReference type="GO" id="GO:0010833">
    <property type="term" value="P:telomere maintenance via telomere lengthening"/>
    <property type="evidence" value="ECO:0007669"/>
    <property type="project" value="TreeGrafter"/>
</dbReference>
<feature type="region of interest" description="Disordered" evidence="7">
    <location>
        <begin position="282"/>
        <end position="322"/>
    </location>
</feature>
<feature type="compositionally biased region" description="Pro residues" evidence="7">
    <location>
        <begin position="959"/>
        <end position="970"/>
    </location>
</feature>
<feature type="compositionally biased region" description="Polar residues" evidence="7">
    <location>
        <begin position="1000"/>
        <end position="1014"/>
    </location>
</feature>
<proteinExistence type="inferred from homology"/>
<dbReference type="Pfam" id="PF08914">
    <property type="entry name" value="Myb_Rap1"/>
    <property type="match status" value="1"/>
</dbReference>
<comment type="subcellular location">
    <subcellularLocation>
        <location evidence="2">Chromosome</location>
        <location evidence="2">Telomere</location>
    </subcellularLocation>
    <subcellularLocation>
        <location evidence="1">Nucleus</location>
    </subcellularLocation>
</comment>
<keyword evidence="4" id="KW-0158">Chromosome</keyword>
<dbReference type="OrthoDB" id="435460at2759"/>
<dbReference type="STRING" id="1095629.A0A0C9XPZ5"/>
<protein>
    <recommendedName>
        <fullName evidence="8">TERF2-interacting telomeric protein 1 Myb domain-containing protein</fullName>
    </recommendedName>
</protein>
<reference evidence="10" key="2">
    <citation type="submission" date="2015-01" db="EMBL/GenBank/DDBJ databases">
        <title>Evolutionary Origins and Diversification of the Mycorrhizal Mutualists.</title>
        <authorList>
            <consortium name="DOE Joint Genome Institute"/>
            <consortium name="Mycorrhizal Genomics Consortium"/>
            <person name="Kohler A."/>
            <person name="Kuo A."/>
            <person name="Nagy L.G."/>
            <person name="Floudas D."/>
            <person name="Copeland A."/>
            <person name="Barry K.W."/>
            <person name="Cichocki N."/>
            <person name="Veneault-Fourrey C."/>
            <person name="LaButti K."/>
            <person name="Lindquist E.A."/>
            <person name="Lipzen A."/>
            <person name="Lundell T."/>
            <person name="Morin E."/>
            <person name="Murat C."/>
            <person name="Riley R."/>
            <person name="Ohm R."/>
            <person name="Sun H."/>
            <person name="Tunlid A."/>
            <person name="Henrissat B."/>
            <person name="Grigoriev I.V."/>
            <person name="Hibbett D.S."/>
            <person name="Martin F."/>
        </authorList>
    </citation>
    <scope>NUCLEOTIDE SEQUENCE [LARGE SCALE GENOMIC DNA]</scope>
    <source>
        <strain evidence="10">LaAM-08-1</strain>
    </source>
</reference>
<evidence type="ECO:0000256" key="1">
    <source>
        <dbReference type="ARBA" id="ARBA00004123"/>
    </source>
</evidence>
<evidence type="ECO:0000256" key="4">
    <source>
        <dbReference type="ARBA" id="ARBA00022454"/>
    </source>
</evidence>
<dbReference type="GO" id="GO:0031848">
    <property type="term" value="P:protection from non-homologous end joining at telomere"/>
    <property type="evidence" value="ECO:0007669"/>
    <property type="project" value="TreeGrafter"/>
</dbReference>
<dbReference type="HOGENOM" id="CLU_326266_0_0_1"/>
<accession>A0A0C9XPZ5</accession>
<feature type="region of interest" description="Disordered" evidence="7">
    <location>
        <begin position="872"/>
        <end position="1014"/>
    </location>
</feature>
<dbReference type="CDD" id="cd11655">
    <property type="entry name" value="rap1_myb-like"/>
    <property type="match status" value="1"/>
</dbReference>
<feature type="region of interest" description="Disordered" evidence="7">
    <location>
        <begin position="78"/>
        <end position="229"/>
    </location>
</feature>
<feature type="region of interest" description="Disordered" evidence="7">
    <location>
        <begin position="429"/>
        <end position="469"/>
    </location>
</feature>
<feature type="compositionally biased region" description="Basic residues" evidence="7">
    <location>
        <begin position="741"/>
        <end position="750"/>
    </location>
</feature>
<evidence type="ECO:0000256" key="6">
    <source>
        <dbReference type="ARBA" id="ARBA00023242"/>
    </source>
</evidence>
<evidence type="ECO:0000256" key="5">
    <source>
        <dbReference type="ARBA" id="ARBA00022895"/>
    </source>
</evidence>
<reference evidence="9 10" key="1">
    <citation type="submission" date="2014-04" db="EMBL/GenBank/DDBJ databases">
        <authorList>
            <consortium name="DOE Joint Genome Institute"/>
            <person name="Kuo A."/>
            <person name="Kohler A."/>
            <person name="Nagy L.G."/>
            <person name="Floudas D."/>
            <person name="Copeland A."/>
            <person name="Barry K.W."/>
            <person name="Cichocki N."/>
            <person name="Veneault-Fourrey C."/>
            <person name="LaButti K."/>
            <person name="Lindquist E.A."/>
            <person name="Lipzen A."/>
            <person name="Lundell T."/>
            <person name="Morin E."/>
            <person name="Murat C."/>
            <person name="Sun H."/>
            <person name="Tunlid A."/>
            <person name="Henrissat B."/>
            <person name="Grigoriev I.V."/>
            <person name="Hibbett D.S."/>
            <person name="Martin F."/>
            <person name="Nordberg H.P."/>
            <person name="Cantor M.N."/>
            <person name="Hua S.X."/>
        </authorList>
    </citation>
    <scope>NUCLEOTIDE SEQUENCE [LARGE SCALE GENOMIC DNA]</scope>
    <source>
        <strain evidence="9 10">LaAM-08-1</strain>
    </source>
</reference>
<evidence type="ECO:0000256" key="7">
    <source>
        <dbReference type="SAM" id="MobiDB-lite"/>
    </source>
</evidence>
<feature type="compositionally biased region" description="Low complexity" evidence="7">
    <location>
        <begin position="773"/>
        <end position="786"/>
    </location>
</feature>
<organism evidence="9 10">
    <name type="scientific">Laccaria amethystina LaAM-08-1</name>
    <dbReference type="NCBI Taxonomy" id="1095629"/>
    <lineage>
        <taxon>Eukaryota</taxon>
        <taxon>Fungi</taxon>
        <taxon>Dikarya</taxon>
        <taxon>Basidiomycota</taxon>
        <taxon>Agaricomycotina</taxon>
        <taxon>Agaricomycetes</taxon>
        <taxon>Agaricomycetidae</taxon>
        <taxon>Agaricales</taxon>
        <taxon>Agaricineae</taxon>
        <taxon>Hydnangiaceae</taxon>
        <taxon>Laccaria</taxon>
    </lineage>
</organism>
<feature type="compositionally biased region" description="Basic and acidic residues" evidence="7">
    <location>
        <begin position="935"/>
        <end position="944"/>
    </location>
</feature>
<dbReference type="Gene3D" id="1.10.10.60">
    <property type="entry name" value="Homeodomain-like"/>
    <property type="match status" value="1"/>
</dbReference>